<sequence>DSQLSWNTTSPKLTACIAETAFTWIPGIFLAICLPVIITDVFRSRRPSIPWNAYNGSRLIIALTLSVFHFDDKPSMAYLISTAVYSIISVVLCLVLYCHQLSGIHCSGIVWFYLLMDAVFKTLSVATYSMNRDIRQTHEYTLFLIQYSLTIILFLMNSSADRLPVGHYSDKLGGKSRVCPKERVSFPQKLIFEWVTRLIVKGWKSPLTTDDLWDVRREDRCKRVFGEFNAIWKGTKYTADAEDEKVVTELSGKGGDIKYQSIKDLSESSSQSQQKSTPNAPQNNRLLKVIGKGFWFYFLIPSILKLVADVVQLANPMIMKLLIGFTTDADEPSWHGYMYAILLIFTNIFQSLINGYQAQRMSVLGMRIRTCLVSAVYRKSLVLSNHSKKDTTSGEIVNLMAVDSQRFVDMLPYLSFLWTAPVQIAISLYLLYNEMGLATLGGLVVMLLLIPVNGWVSTKIRTIQSKQMKLKDQRVRNLNEILSGIKVLKLYGWEEAFVKNVLDIRKRELRLIWKSGLISGVTVVLAGTTPLLVALVTFGLYIGLDSDNKLDAQKAFVSIALFNLLRIPLTIVPNMVTSLIMTLVSVKRLNKFLNFSELS</sequence>
<organism evidence="12">
    <name type="scientific">Oppiella nova</name>
    <dbReference type="NCBI Taxonomy" id="334625"/>
    <lineage>
        <taxon>Eukaryota</taxon>
        <taxon>Metazoa</taxon>
        <taxon>Ecdysozoa</taxon>
        <taxon>Arthropoda</taxon>
        <taxon>Chelicerata</taxon>
        <taxon>Arachnida</taxon>
        <taxon>Acari</taxon>
        <taxon>Acariformes</taxon>
        <taxon>Sarcoptiformes</taxon>
        <taxon>Oribatida</taxon>
        <taxon>Brachypylina</taxon>
        <taxon>Oppioidea</taxon>
        <taxon>Oppiidae</taxon>
        <taxon>Oppiella</taxon>
    </lineage>
</organism>
<keyword evidence="8 10" id="KW-1133">Transmembrane helix</keyword>
<feature type="transmembrane region" description="Helical" evidence="10">
    <location>
        <begin position="516"/>
        <end position="544"/>
    </location>
</feature>
<feature type="non-terminal residue" evidence="12">
    <location>
        <position position="599"/>
    </location>
</feature>
<keyword evidence="2" id="KW-0813">Transport</keyword>
<dbReference type="Proteomes" id="UP000728032">
    <property type="component" value="Unassembled WGS sequence"/>
</dbReference>
<gene>
    <name evidence="12" type="ORF">ONB1V03_LOCUS16865</name>
</gene>
<feature type="non-terminal residue" evidence="12">
    <location>
        <position position="1"/>
    </location>
</feature>
<dbReference type="GO" id="GO:0005774">
    <property type="term" value="C:vacuolar membrane"/>
    <property type="evidence" value="ECO:0007669"/>
    <property type="project" value="UniProtKB-SubCell"/>
</dbReference>
<dbReference type="PROSITE" id="PS50929">
    <property type="entry name" value="ABC_TM1F"/>
    <property type="match status" value="1"/>
</dbReference>
<dbReference type="EMBL" id="CAJPVJ010019827">
    <property type="protein sequence ID" value="CAG2177433.1"/>
    <property type="molecule type" value="Genomic_DNA"/>
</dbReference>
<dbReference type="Pfam" id="PF00664">
    <property type="entry name" value="ABC_membrane"/>
    <property type="match status" value="1"/>
</dbReference>
<protein>
    <recommendedName>
        <fullName evidence="11">ABC transmembrane type-1 domain-containing protein</fullName>
    </recommendedName>
</protein>
<feature type="domain" description="ABC transmembrane type-1" evidence="11">
    <location>
        <begin position="303"/>
        <end position="581"/>
    </location>
</feature>
<evidence type="ECO:0000256" key="6">
    <source>
        <dbReference type="ARBA" id="ARBA00022741"/>
    </source>
</evidence>
<keyword evidence="7" id="KW-0067">ATP-binding</keyword>
<evidence type="ECO:0000256" key="7">
    <source>
        <dbReference type="ARBA" id="ARBA00022840"/>
    </source>
</evidence>
<evidence type="ECO:0000256" key="9">
    <source>
        <dbReference type="ARBA" id="ARBA00023136"/>
    </source>
</evidence>
<feature type="transmembrane region" description="Helical" evidence="10">
    <location>
        <begin position="140"/>
        <end position="156"/>
    </location>
</feature>
<keyword evidence="9 10" id="KW-0472">Membrane</keyword>
<feature type="transmembrane region" description="Helical" evidence="10">
    <location>
        <begin position="294"/>
        <end position="314"/>
    </location>
</feature>
<evidence type="ECO:0000256" key="5">
    <source>
        <dbReference type="ARBA" id="ARBA00022737"/>
    </source>
</evidence>
<evidence type="ECO:0000259" key="11">
    <source>
        <dbReference type="PROSITE" id="PS50929"/>
    </source>
</evidence>
<evidence type="ECO:0000256" key="10">
    <source>
        <dbReference type="SAM" id="Phobius"/>
    </source>
</evidence>
<evidence type="ECO:0000256" key="3">
    <source>
        <dbReference type="ARBA" id="ARBA00022554"/>
    </source>
</evidence>
<dbReference type="CDD" id="cd18595">
    <property type="entry name" value="ABC_6TM_MRP1_2_3_6_D1_like"/>
    <property type="match status" value="1"/>
</dbReference>
<accession>A0A7R9MHL4</accession>
<feature type="transmembrane region" description="Helical" evidence="10">
    <location>
        <begin position="437"/>
        <end position="456"/>
    </location>
</feature>
<evidence type="ECO:0000256" key="2">
    <source>
        <dbReference type="ARBA" id="ARBA00022448"/>
    </source>
</evidence>
<feature type="transmembrane region" description="Helical" evidence="10">
    <location>
        <begin position="334"/>
        <end position="353"/>
    </location>
</feature>
<comment type="subcellular location">
    <subcellularLocation>
        <location evidence="1">Vacuole membrane</location>
        <topology evidence="1">Multi-pass membrane protein</topology>
    </subcellularLocation>
</comment>
<dbReference type="InterPro" id="IPR050173">
    <property type="entry name" value="ABC_transporter_C-like"/>
</dbReference>
<dbReference type="OrthoDB" id="6500128at2759"/>
<dbReference type="InterPro" id="IPR011527">
    <property type="entry name" value="ABC1_TM_dom"/>
</dbReference>
<name>A0A7R9MHL4_9ACAR</name>
<keyword evidence="6" id="KW-0547">Nucleotide-binding</keyword>
<dbReference type="AlphaFoldDB" id="A0A7R9MHL4"/>
<feature type="transmembrane region" description="Helical" evidence="10">
    <location>
        <begin position="564"/>
        <end position="586"/>
    </location>
</feature>
<dbReference type="Gene3D" id="1.20.1560.10">
    <property type="entry name" value="ABC transporter type 1, transmembrane domain"/>
    <property type="match status" value="1"/>
</dbReference>
<evidence type="ECO:0000256" key="4">
    <source>
        <dbReference type="ARBA" id="ARBA00022692"/>
    </source>
</evidence>
<keyword evidence="4 10" id="KW-0812">Transmembrane</keyword>
<keyword evidence="3" id="KW-0926">Vacuole</keyword>
<evidence type="ECO:0000313" key="13">
    <source>
        <dbReference type="Proteomes" id="UP000728032"/>
    </source>
</evidence>
<dbReference type="GO" id="GO:0140359">
    <property type="term" value="F:ABC-type transporter activity"/>
    <property type="evidence" value="ECO:0007669"/>
    <property type="project" value="InterPro"/>
</dbReference>
<keyword evidence="13" id="KW-1185">Reference proteome</keyword>
<reference evidence="12" key="1">
    <citation type="submission" date="2020-11" db="EMBL/GenBank/DDBJ databases">
        <authorList>
            <person name="Tran Van P."/>
        </authorList>
    </citation>
    <scope>NUCLEOTIDE SEQUENCE</scope>
</reference>
<dbReference type="PANTHER" id="PTHR24223">
    <property type="entry name" value="ATP-BINDING CASSETTE SUB-FAMILY C"/>
    <property type="match status" value="1"/>
</dbReference>
<proteinExistence type="predicted"/>
<evidence type="ECO:0000313" key="12">
    <source>
        <dbReference type="EMBL" id="CAD7660295.1"/>
    </source>
</evidence>
<evidence type="ECO:0000256" key="8">
    <source>
        <dbReference type="ARBA" id="ARBA00022989"/>
    </source>
</evidence>
<dbReference type="PANTHER" id="PTHR24223:SF443">
    <property type="entry name" value="MULTIDRUG-RESISTANCE LIKE PROTEIN 1, ISOFORM I"/>
    <property type="match status" value="1"/>
</dbReference>
<dbReference type="SUPFAM" id="SSF90123">
    <property type="entry name" value="ABC transporter transmembrane region"/>
    <property type="match status" value="1"/>
</dbReference>
<feature type="transmembrane region" description="Helical" evidence="10">
    <location>
        <begin position="110"/>
        <end position="128"/>
    </location>
</feature>
<dbReference type="InterPro" id="IPR036640">
    <property type="entry name" value="ABC1_TM_sf"/>
</dbReference>
<evidence type="ECO:0000256" key="1">
    <source>
        <dbReference type="ARBA" id="ARBA00004128"/>
    </source>
</evidence>
<dbReference type="EMBL" id="OC934652">
    <property type="protein sequence ID" value="CAD7660295.1"/>
    <property type="molecule type" value="Genomic_DNA"/>
</dbReference>
<dbReference type="GO" id="GO:0000323">
    <property type="term" value="C:lytic vacuole"/>
    <property type="evidence" value="ECO:0007669"/>
    <property type="project" value="UniProtKB-ARBA"/>
</dbReference>
<keyword evidence="5" id="KW-0677">Repeat</keyword>
<feature type="transmembrane region" description="Helical" evidence="10">
    <location>
        <begin position="20"/>
        <end position="39"/>
    </location>
</feature>
<dbReference type="GO" id="GO:0005524">
    <property type="term" value="F:ATP binding"/>
    <property type="evidence" value="ECO:0007669"/>
    <property type="project" value="UniProtKB-KW"/>
</dbReference>
<feature type="transmembrane region" description="Helical" evidence="10">
    <location>
        <begin position="410"/>
        <end position="431"/>
    </location>
</feature>
<feature type="transmembrane region" description="Helical" evidence="10">
    <location>
        <begin position="76"/>
        <end position="98"/>
    </location>
</feature>
<dbReference type="FunFam" id="1.20.1560.10:FF:000020">
    <property type="entry name" value="ABC metal ion transporter"/>
    <property type="match status" value="1"/>
</dbReference>